<accession>A0A0E4CYS1</accession>
<dbReference type="Proteomes" id="UP000033163">
    <property type="component" value="Chromosome I"/>
</dbReference>
<proteinExistence type="predicted"/>
<dbReference type="PATRIC" id="fig|1073571.4.peg.5732"/>
<reference evidence="2" key="1">
    <citation type="submission" date="2015-03" db="EMBL/GenBank/DDBJ databases">
        <authorList>
            <person name="Wibberg D."/>
        </authorList>
    </citation>
    <scope>NUCLEOTIDE SEQUENCE [LARGE SCALE GENOMIC DNA]</scope>
</reference>
<dbReference type="EMBL" id="LN831776">
    <property type="protein sequence ID" value="CQR57739.1"/>
    <property type="molecule type" value="Genomic_DNA"/>
</dbReference>
<gene>
    <name evidence="1" type="ORF">PRIO_5340</name>
</gene>
<dbReference type="KEGG" id="pri:PRIO_5340"/>
<sequence length="35" mass="3725">MLDIYMIAALIILTLLMTGLAQWASGTIDKGSDQG</sequence>
<organism evidence="1 2">
    <name type="scientific">Paenibacillus riograndensis SBR5</name>
    <dbReference type="NCBI Taxonomy" id="1073571"/>
    <lineage>
        <taxon>Bacteria</taxon>
        <taxon>Bacillati</taxon>
        <taxon>Bacillota</taxon>
        <taxon>Bacilli</taxon>
        <taxon>Bacillales</taxon>
        <taxon>Paenibacillaceae</taxon>
        <taxon>Paenibacillus</taxon>
        <taxon>Paenibacillus sonchi group</taxon>
    </lineage>
</organism>
<evidence type="ECO:0000313" key="1">
    <source>
        <dbReference type="EMBL" id="CQR57739.1"/>
    </source>
</evidence>
<name>A0A0E4CYS1_9BACL</name>
<dbReference type="HOGENOM" id="CLU_3366238_0_0_9"/>
<dbReference type="AlphaFoldDB" id="A0A0E4CYS1"/>
<protein>
    <submittedName>
        <fullName evidence="1">Putative membrane protein</fullName>
    </submittedName>
</protein>
<evidence type="ECO:0000313" key="2">
    <source>
        <dbReference type="Proteomes" id="UP000033163"/>
    </source>
</evidence>